<dbReference type="AlphaFoldDB" id="A0A5C3K961"/>
<dbReference type="STRING" id="230819.A0A5C3K961"/>
<name>A0A5C3K961_COPMA</name>
<reference evidence="1 2" key="1">
    <citation type="journal article" date="2019" name="Nat. Ecol. Evol.">
        <title>Megaphylogeny resolves global patterns of mushroom evolution.</title>
        <authorList>
            <person name="Varga T."/>
            <person name="Krizsan K."/>
            <person name="Foldi C."/>
            <person name="Dima B."/>
            <person name="Sanchez-Garcia M."/>
            <person name="Sanchez-Ramirez S."/>
            <person name="Szollosi G.J."/>
            <person name="Szarkandi J.G."/>
            <person name="Papp V."/>
            <person name="Albert L."/>
            <person name="Andreopoulos W."/>
            <person name="Angelini C."/>
            <person name="Antonin V."/>
            <person name="Barry K.W."/>
            <person name="Bougher N.L."/>
            <person name="Buchanan P."/>
            <person name="Buyck B."/>
            <person name="Bense V."/>
            <person name="Catcheside P."/>
            <person name="Chovatia M."/>
            <person name="Cooper J."/>
            <person name="Damon W."/>
            <person name="Desjardin D."/>
            <person name="Finy P."/>
            <person name="Geml J."/>
            <person name="Haridas S."/>
            <person name="Hughes K."/>
            <person name="Justo A."/>
            <person name="Karasinski D."/>
            <person name="Kautmanova I."/>
            <person name="Kiss B."/>
            <person name="Kocsube S."/>
            <person name="Kotiranta H."/>
            <person name="LaButti K.M."/>
            <person name="Lechner B.E."/>
            <person name="Liimatainen K."/>
            <person name="Lipzen A."/>
            <person name="Lukacs Z."/>
            <person name="Mihaltcheva S."/>
            <person name="Morgado L.N."/>
            <person name="Niskanen T."/>
            <person name="Noordeloos M.E."/>
            <person name="Ohm R.A."/>
            <person name="Ortiz-Santana B."/>
            <person name="Ovrebo C."/>
            <person name="Racz N."/>
            <person name="Riley R."/>
            <person name="Savchenko A."/>
            <person name="Shiryaev A."/>
            <person name="Soop K."/>
            <person name="Spirin V."/>
            <person name="Szebenyi C."/>
            <person name="Tomsovsky M."/>
            <person name="Tulloss R.E."/>
            <person name="Uehling J."/>
            <person name="Grigoriev I.V."/>
            <person name="Vagvolgyi C."/>
            <person name="Papp T."/>
            <person name="Martin F.M."/>
            <person name="Miettinen O."/>
            <person name="Hibbett D.S."/>
            <person name="Nagy L.G."/>
        </authorList>
    </citation>
    <scope>NUCLEOTIDE SEQUENCE [LARGE SCALE GENOMIC DNA]</scope>
    <source>
        <strain evidence="1 2">CBS 121175</strain>
    </source>
</reference>
<sequence>LDIEGAFPNVSIARLAHNMRKRRVPEHLVRFIENQLANRRTRLKFDSYESEWIQIDHGSGQGDPKSMLEYLYYNADLIDL</sequence>
<dbReference type="Proteomes" id="UP000307440">
    <property type="component" value="Unassembled WGS sequence"/>
</dbReference>
<accession>A0A5C3K961</accession>
<gene>
    <name evidence="1" type="ORF">FA15DRAFT_550178</name>
</gene>
<dbReference type="OrthoDB" id="3044497at2759"/>
<evidence type="ECO:0000313" key="1">
    <source>
        <dbReference type="EMBL" id="TFK16596.1"/>
    </source>
</evidence>
<feature type="non-terminal residue" evidence="1">
    <location>
        <position position="80"/>
    </location>
</feature>
<protein>
    <submittedName>
        <fullName evidence="1">Uncharacterized protein</fullName>
    </submittedName>
</protein>
<dbReference type="EMBL" id="ML210723">
    <property type="protein sequence ID" value="TFK16596.1"/>
    <property type="molecule type" value="Genomic_DNA"/>
</dbReference>
<keyword evidence="2" id="KW-1185">Reference proteome</keyword>
<evidence type="ECO:0000313" key="2">
    <source>
        <dbReference type="Proteomes" id="UP000307440"/>
    </source>
</evidence>
<proteinExistence type="predicted"/>
<organism evidence="1 2">
    <name type="scientific">Coprinopsis marcescibilis</name>
    <name type="common">Agaric fungus</name>
    <name type="synonym">Psathyrella marcescibilis</name>
    <dbReference type="NCBI Taxonomy" id="230819"/>
    <lineage>
        <taxon>Eukaryota</taxon>
        <taxon>Fungi</taxon>
        <taxon>Dikarya</taxon>
        <taxon>Basidiomycota</taxon>
        <taxon>Agaricomycotina</taxon>
        <taxon>Agaricomycetes</taxon>
        <taxon>Agaricomycetidae</taxon>
        <taxon>Agaricales</taxon>
        <taxon>Agaricineae</taxon>
        <taxon>Psathyrellaceae</taxon>
        <taxon>Coprinopsis</taxon>
    </lineage>
</organism>
<feature type="non-terminal residue" evidence="1">
    <location>
        <position position="1"/>
    </location>
</feature>